<reference evidence="1 2" key="1">
    <citation type="submission" date="2018-06" db="EMBL/GenBank/DDBJ databases">
        <authorList>
            <consortium name="Pathogen Informatics"/>
            <person name="Doyle S."/>
        </authorList>
    </citation>
    <scope>NUCLEOTIDE SEQUENCE [LARGE SCALE GENOMIC DNA]</scope>
    <source>
        <strain evidence="1 2">NCTC11532</strain>
    </source>
</reference>
<evidence type="ECO:0000313" key="1">
    <source>
        <dbReference type="EMBL" id="STY28438.1"/>
    </source>
</evidence>
<keyword evidence="2" id="KW-1185">Reference proteome</keyword>
<dbReference type="EMBL" id="UGPB01000001">
    <property type="protein sequence ID" value="STY28438.1"/>
    <property type="molecule type" value="Genomic_DNA"/>
</dbReference>
<proteinExistence type="predicted"/>
<sequence length="396" mass="44400">MGGYQKDSTSSDLNHSTSTNMMFQTLIPKVVSETQSQTNATEVKISSKLMDRLNKLNLGNNPRMLHLIANYPEYGNRLISLFKSLKDLNKVLTPEIEHLIQRNICHLGGVINLLGLLSENNISPDFISAESLFKAAKADETVAQAVRSLHEEDLLDTSSFNLMLAYPEASLKMSQFIIDLQDRAYSGPESPQIFVDKLRASMVQPLQMSTIMDLLAFLLEKNLYGFNLVDLFIRNASNIDQIYKGAKKLISAPDFLMHYFKFLEKYPENANIFAKNIMLLSSVSLLESRSATEDFINVSKLGLGAYHFLNHLHSAGMLDAESYKMVLQNNGILDQEEVIGSLSSLPLMTRFNKTELEHMLHLLSRSLCKSTTDNFLNILEAHHFSCPPAPSIGTCL</sequence>
<organism evidence="1 2">
    <name type="scientific">Legionella wadsworthii</name>
    <dbReference type="NCBI Taxonomy" id="28088"/>
    <lineage>
        <taxon>Bacteria</taxon>
        <taxon>Pseudomonadati</taxon>
        <taxon>Pseudomonadota</taxon>
        <taxon>Gammaproteobacteria</taxon>
        <taxon>Legionellales</taxon>
        <taxon>Legionellaceae</taxon>
        <taxon>Legionella</taxon>
    </lineage>
</organism>
<gene>
    <name evidence="1" type="ORF">NCTC11532_00612</name>
</gene>
<dbReference type="OrthoDB" id="5653822at2"/>
<dbReference type="AlphaFoldDB" id="A0A378LRG6"/>
<dbReference type="RefSeq" id="WP_051635454.1">
    <property type="nucleotide sequence ID" value="NZ_CAAAIS010000002.1"/>
</dbReference>
<protein>
    <submittedName>
        <fullName evidence="1">Uncharacterized protein</fullName>
    </submittedName>
</protein>
<dbReference type="Proteomes" id="UP000255297">
    <property type="component" value="Unassembled WGS sequence"/>
</dbReference>
<name>A0A378LRG6_9GAMM</name>
<accession>A0A378LRG6</accession>
<evidence type="ECO:0000313" key="2">
    <source>
        <dbReference type="Proteomes" id="UP000255297"/>
    </source>
</evidence>